<dbReference type="AlphaFoldDB" id="A0A9W6KZY7"/>
<feature type="chain" id="PRO_5040860605" evidence="4">
    <location>
        <begin position="36"/>
        <end position="542"/>
    </location>
</feature>
<evidence type="ECO:0000313" key="7">
    <source>
        <dbReference type="Proteomes" id="UP001143463"/>
    </source>
</evidence>
<comment type="similarity">
    <text evidence="1">Belongs to the peptidase S33 family.</text>
</comment>
<sequence length="542" mass="57166">MSSRRRSPSGPPHLGVRALTALVAVLACVGLSACSAPTATAPAAATATPPGDPAQDPALARFYGQQLQWGPCTDYAASPDVADQYRDPRYQCAKLEAPLDYAQPDGKTVKIAVMRSKATDQANRIGSLLLNPGGPGVSGTQLVPATVKSTENSPVQARFDLVGFDPRGVGVSEPSIDCLTDAEQDQYRATVYSDPSPAGVAALEAHNKEYADRCTARMGADVLAHLGTREVVKDLDVLRAALGDEKLTYYGYSYGTSVGSTYAEAFPTRVRAMVLDGAVDPTQDTVETNIDQSAGFQQAFDAYGAWCTTQPNCPLGTDPKAVTATWQKIVQPLIDNPARTSDPTRTLSFSDAITGVQQALYLRSLWPALSLGISKLAAGDGSVLLTLADFYYKRVNGQYDNSLEAFQAITCMDNVRITDPAQVAKLNEGVVGAAPFTATGRGAVNAKDPCAFWPVPPTLEPHRPQADGLAPVVVVSVTGDPATPYQAGVDLAEDLNGRLLKVEGNQHTAGYQGNACIDDKLTAYLVDGTLPDEGAQCVLPAQ</sequence>
<keyword evidence="7" id="KW-1185">Reference proteome</keyword>
<dbReference type="Proteomes" id="UP001143463">
    <property type="component" value="Unassembled WGS sequence"/>
</dbReference>
<reference evidence="6" key="2">
    <citation type="submission" date="2023-01" db="EMBL/GenBank/DDBJ databases">
        <authorList>
            <person name="Sun Q."/>
            <person name="Evtushenko L."/>
        </authorList>
    </citation>
    <scope>NUCLEOTIDE SEQUENCE</scope>
    <source>
        <strain evidence="6">VKM Ac-1069</strain>
    </source>
</reference>
<dbReference type="InterPro" id="IPR000073">
    <property type="entry name" value="AB_hydrolase_1"/>
</dbReference>
<evidence type="ECO:0000256" key="4">
    <source>
        <dbReference type="SAM" id="SignalP"/>
    </source>
</evidence>
<reference evidence="6" key="1">
    <citation type="journal article" date="2014" name="Int. J. Syst. Evol. Microbiol.">
        <title>Complete genome sequence of Corynebacterium casei LMG S-19264T (=DSM 44701T), isolated from a smear-ripened cheese.</title>
        <authorList>
            <consortium name="US DOE Joint Genome Institute (JGI-PGF)"/>
            <person name="Walter F."/>
            <person name="Albersmeier A."/>
            <person name="Kalinowski J."/>
            <person name="Ruckert C."/>
        </authorList>
    </citation>
    <scope>NUCLEOTIDE SEQUENCE</scope>
    <source>
        <strain evidence="6">VKM Ac-1069</strain>
    </source>
</reference>
<dbReference type="SUPFAM" id="SSF53474">
    <property type="entry name" value="alpha/beta-Hydrolases"/>
    <property type="match status" value="1"/>
</dbReference>
<evidence type="ECO:0000313" key="6">
    <source>
        <dbReference type="EMBL" id="GLL10387.1"/>
    </source>
</evidence>
<dbReference type="EMBL" id="BSFQ01000004">
    <property type="protein sequence ID" value="GLL10387.1"/>
    <property type="molecule type" value="Genomic_DNA"/>
</dbReference>
<name>A0A9W6KZY7_9PSEU</name>
<accession>A0A9W6KZY7</accession>
<evidence type="ECO:0000259" key="5">
    <source>
        <dbReference type="Pfam" id="PF00561"/>
    </source>
</evidence>
<keyword evidence="2 4" id="KW-0732">Signal</keyword>
<dbReference type="InterPro" id="IPR029058">
    <property type="entry name" value="AB_hydrolase_fold"/>
</dbReference>
<keyword evidence="3 6" id="KW-0378">Hydrolase</keyword>
<dbReference type="GO" id="GO:0016787">
    <property type="term" value="F:hydrolase activity"/>
    <property type="evidence" value="ECO:0007669"/>
    <property type="project" value="UniProtKB-KW"/>
</dbReference>
<dbReference type="InterPro" id="IPR051601">
    <property type="entry name" value="Serine_prot/Carboxylest_S33"/>
</dbReference>
<feature type="domain" description="AB hydrolase-1" evidence="5">
    <location>
        <begin position="128"/>
        <end position="509"/>
    </location>
</feature>
<dbReference type="PANTHER" id="PTHR43248">
    <property type="entry name" value="2-SUCCINYL-6-HYDROXY-2,4-CYCLOHEXADIENE-1-CARBOXYLATE SYNTHASE"/>
    <property type="match status" value="1"/>
</dbReference>
<dbReference type="Gene3D" id="3.40.50.1820">
    <property type="entry name" value="alpha/beta hydrolase"/>
    <property type="match status" value="1"/>
</dbReference>
<feature type="signal peptide" evidence="4">
    <location>
        <begin position="1"/>
        <end position="35"/>
    </location>
</feature>
<evidence type="ECO:0000256" key="1">
    <source>
        <dbReference type="ARBA" id="ARBA00010088"/>
    </source>
</evidence>
<dbReference type="PROSITE" id="PS51257">
    <property type="entry name" value="PROKAR_LIPOPROTEIN"/>
    <property type="match status" value="1"/>
</dbReference>
<evidence type="ECO:0000256" key="3">
    <source>
        <dbReference type="ARBA" id="ARBA00022801"/>
    </source>
</evidence>
<comment type="caution">
    <text evidence="6">The sequence shown here is derived from an EMBL/GenBank/DDBJ whole genome shotgun (WGS) entry which is preliminary data.</text>
</comment>
<evidence type="ECO:0000256" key="2">
    <source>
        <dbReference type="ARBA" id="ARBA00022729"/>
    </source>
</evidence>
<proteinExistence type="inferred from homology"/>
<organism evidence="6 7">
    <name type="scientific">Pseudonocardia halophobica</name>
    <dbReference type="NCBI Taxonomy" id="29401"/>
    <lineage>
        <taxon>Bacteria</taxon>
        <taxon>Bacillati</taxon>
        <taxon>Actinomycetota</taxon>
        <taxon>Actinomycetes</taxon>
        <taxon>Pseudonocardiales</taxon>
        <taxon>Pseudonocardiaceae</taxon>
        <taxon>Pseudonocardia</taxon>
    </lineage>
</organism>
<dbReference type="PANTHER" id="PTHR43248:SF29">
    <property type="entry name" value="TRIPEPTIDYL AMINOPEPTIDASE"/>
    <property type="match status" value="1"/>
</dbReference>
<protein>
    <submittedName>
        <fullName evidence="6">Alpha/beta hydrolase</fullName>
    </submittedName>
</protein>
<gene>
    <name evidence="6" type="ORF">GCM10017577_15270</name>
</gene>
<dbReference type="Pfam" id="PF00561">
    <property type="entry name" value="Abhydrolase_1"/>
    <property type="match status" value="1"/>
</dbReference>